<dbReference type="InterPro" id="IPR042099">
    <property type="entry name" value="ANL_N_sf"/>
</dbReference>
<dbReference type="GO" id="GO:0016878">
    <property type="term" value="F:acid-thiol ligase activity"/>
    <property type="evidence" value="ECO:0007669"/>
    <property type="project" value="UniProtKB-ARBA"/>
</dbReference>
<dbReference type="PROSITE" id="PS00455">
    <property type="entry name" value="AMP_BINDING"/>
    <property type="match status" value="1"/>
</dbReference>
<keyword evidence="3" id="KW-0547">Nucleotide-binding</keyword>
<evidence type="ECO:0000256" key="4">
    <source>
        <dbReference type="ARBA" id="ARBA00022840"/>
    </source>
</evidence>
<dbReference type="Gene3D" id="3.40.50.12780">
    <property type="entry name" value="N-terminal domain of ligase-like"/>
    <property type="match status" value="1"/>
</dbReference>
<dbReference type="InterPro" id="IPR020845">
    <property type="entry name" value="AMP-binding_CS"/>
</dbReference>
<dbReference type="InterPro" id="IPR025110">
    <property type="entry name" value="AMP-bd_C"/>
</dbReference>
<dbReference type="AlphaFoldDB" id="A0A6J7I1C2"/>
<name>A0A6J7I1C2_9ZZZZ</name>
<feature type="domain" description="AMP-dependent synthetase/ligase" evidence="5">
    <location>
        <begin position="56"/>
        <end position="397"/>
    </location>
</feature>
<dbReference type="GO" id="GO:0005524">
    <property type="term" value="F:ATP binding"/>
    <property type="evidence" value="ECO:0007669"/>
    <property type="project" value="UniProtKB-KW"/>
</dbReference>
<feature type="domain" description="AMP-binding enzyme C-terminal" evidence="6">
    <location>
        <begin position="452"/>
        <end position="530"/>
    </location>
</feature>
<dbReference type="PANTHER" id="PTHR43352:SF1">
    <property type="entry name" value="ANTHRANILATE--COA LIGASE"/>
    <property type="match status" value="1"/>
</dbReference>
<organism evidence="7">
    <name type="scientific">freshwater metagenome</name>
    <dbReference type="NCBI Taxonomy" id="449393"/>
    <lineage>
        <taxon>unclassified sequences</taxon>
        <taxon>metagenomes</taxon>
        <taxon>ecological metagenomes</taxon>
    </lineage>
</organism>
<dbReference type="Gene3D" id="3.30.300.30">
    <property type="match status" value="1"/>
</dbReference>
<evidence type="ECO:0000259" key="6">
    <source>
        <dbReference type="Pfam" id="PF13193"/>
    </source>
</evidence>
<dbReference type="PANTHER" id="PTHR43352">
    <property type="entry name" value="ACETYL-COA SYNTHETASE"/>
    <property type="match status" value="1"/>
</dbReference>
<accession>A0A6J7I1C2</accession>
<evidence type="ECO:0000256" key="2">
    <source>
        <dbReference type="ARBA" id="ARBA00022598"/>
    </source>
</evidence>
<evidence type="ECO:0000313" key="7">
    <source>
        <dbReference type="EMBL" id="CAB4924521.1"/>
    </source>
</evidence>
<comment type="similarity">
    <text evidence="1">Belongs to the ATP-dependent AMP-binding enzyme family.</text>
</comment>
<evidence type="ECO:0000256" key="1">
    <source>
        <dbReference type="ARBA" id="ARBA00006432"/>
    </source>
</evidence>
<dbReference type="GO" id="GO:0016405">
    <property type="term" value="F:CoA-ligase activity"/>
    <property type="evidence" value="ECO:0007669"/>
    <property type="project" value="UniProtKB-ARBA"/>
</dbReference>
<sequence length="544" mass="58106">MTDSRFHRLSRSAHSDTFGRDNLPPFDSWPEIVGLDGLGYPERLNAAVELLDTTIAAHGADRIALRGADVNWTYGELSSLVQRTANVLVESGVQPGNRVLLRGPNNPWLAVAWLAVLRVGGIVVTTMPMLRAGELAKIVDIARVQFAIVDHRLFEEWEAVSDFTGPTIQYGGSTTADLVARTALASGSHEAVDTAADDVCLLAFTSGTTGKPKATMHFHRDVLAIADTFSAHIVKPVPDDVFAGSPPLAFTFGLGAILIFPLRAGASTVLLEAASPPVLLEAIPQYGITCLFTAPTAYRAMLPMVANADLSSLRRCISAGETLPAATWQAWFDATGIRLIDGIGATEMLHVFISASDDDIVPGSTGRPVPGFVAEVVDENLMALPAGTPGLLAVRGPVGCRYLADDRQGVYVRGGWNITGDVYVVDEAGYFHYVSRADDMIVSSGYNIAAPEVEGALLAHPSVLETAVIGSPDLDRGMIVKAFVVLHPGFAAEPSLARELQDHVKATIAPYKYPREIEFVDELPKTATGKIQRFRLKEITSAAG</sequence>
<dbReference type="Pfam" id="PF00501">
    <property type="entry name" value="AMP-binding"/>
    <property type="match status" value="1"/>
</dbReference>
<dbReference type="EMBL" id="CAFBNB010000051">
    <property type="protein sequence ID" value="CAB4924521.1"/>
    <property type="molecule type" value="Genomic_DNA"/>
</dbReference>
<dbReference type="SUPFAM" id="SSF56801">
    <property type="entry name" value="Acetyl-CoA synthetase-like"/>
    <property type="match status" value="1"/>
</dbReference>
<dbReference type="InterPro" id="IPR045851">
    <property type="entry name" value="AMP-bd_C_sf"/>
</dbReference>
<dbReference type="InterPro" id="IPR000873">
    <property type="entry name" value="AMP-dep_synth/lig_dom"/>
</dbReference>
<evidence type="ECO:0000256" key="3">
    <source>
        <dbReference type="ARBA" id="ARBA00022741"/>
    </source>
</evidence>
<evidence type="ECO:0000259" key="5">
    <source>
        <dbReference type="Pfam" id="PF00501"/>
    </source>
</evidence>
<dbReference type="Pfam" id="PF13193">
    <property type="entry name" value="AMP-binding_C"/>
    <property type="match status" value="1"/>
</dbReference>
<protein>
    <submittedName>
        <fullName evidence="7">Unannotated protein</fullName>
    </submittedName>
</protein>
<gene>
    <name evidence="7" type="ORF">UFOPK3720_00404</name>
</gene>
<proteinExistence type="inferred from homology"/>
<dbReference type="FunFam" id="3.30.300.30:FF:000005">
    <property type="entry name" value="Acyl-coenzyme A synthetase ACSM5, mitochondrial"/>
    <property type="match status" value="1"/>
</dbReference>
<reference evidence="7" key="1">
    <citation type="submission" date="2020-05" db="EMBL/GenBank/DDBJ databases">
        <authorList>
            <person name="Chiriac C."/>
            <person name="Salcher M."/>
            <person name="Ghai R."/>
            <person name="Kavagutti S V."/>
        </authorList>
    </citation>
    <scope>NUCLEOTIDE SEQUENCE</scope>
</reference>
<keyword evidence="4" id="KW-0067">ATP-binding</keyword>
<keyword evidence="2" id="KW-0436">Ligase</keyword>
<dbReference type="GO" id="GO:0044550">
    <property type="term" value="P:secondary metabolite biosynthetic process"/>
    <property type="evidence" value="ECO:0007669"/>
    <property type="project" value="TreeGrafter"/>
</dbReference>